<comment type="caution">
    <text evidence="2">The sequence shown here is derived from an EMBL/GenBank/DDBJ whole genome shotgun (WGS) entry which is preliminary data.</text>
</comment>
<keyword evidence="3" id="KW-1185">Reference proteome</keyword>
<accession>A0A923N7K0</accession>
<dbReference type="RefSeq" id="WP_187067664.1">
    <property type="nucleotide sequence ID" value="NZ_JACRVF010000003.1"/>
</dbReference>
<dbReference type="AlphaFoldDB" id="A0A923N7K0"/>
<gene>
    <name evidence="2" type="ORF">H8S84_12455</name>
</gene>
<proteinExistence type="predicted"/>
<feature type="chain" id="PRO_5036735456" evidence="1">
    <location>
        <begin position="29"/>
        <end position="242"/>
    </location>
</feature>
<protein>
    <submittedName>
        <fullName evidence="2">Uncharacterized protein</fullName>
    </submittedName>
</protein>
<keyword evidence="1" id="KW-0732">Signal</keyword>
<feature type="signal peptide" evidence="1">
    <location>
        <begin position="1"/>
        <end position="28"/>
    </location>
</feature>
<name>A0A923N7K0_9BACT</name>
<evidence type="ECO:0000256" key="1">
    <source>
        <dbReference type="SAM" id="SignalP"/>
    </source>
</evidence>
<reference evidence="2" key="1">
    <citation type="submission" date="2020-08" db="EMBL/GenBank/DDBJ databases">
        <title>Pontibacter sp. SD6 16S ribosomal RNA gene Genome sequencing and assembly.</title>
        <authorList>
            <person name="Kang M."/>
        </authorList>
    </citation>
    <scope>NUCLEOTIDE SEQUENCE</scope>
    <source>
        <strain evidence="2">SD6</strain>
    </source>
</reference>
<organism evidence="2 3">
    <name type="scientific">Pontibacter cellulosilyticus</name>
    <dbReference type="NCBI Taxonomy" id="1720253"/>
    <lineage>
        <taxon>Bacteria</taxon>
        <taxon>Pseudomonadati</taxon>
        <taxon>Bacteroidota</taxon>
        <taxon>Cytophagia</taxon>
        <taxon>Cytophagales</taxon>
        <taxon>Hymenobacteraceae</taxon>
        <taxon>Pontibacter</taxon>
    </lineage>
</organism>
<evidence type="ECO:0000313" key="3">
    <source>
        <dbReference type="Proteomes" id="UP000603640"/>
    </source>
</evidence>
<sequence length="242" mass="27442">MYLLKPILATTRKLLLLFLLCTCTVSLAQGKASDRKALKAKTAMIKASGGEKALNAINLFSYSILKTSYGTDTITTRTDYILDLSRQYVEEKQFTDIDSTIRWTDATGAWIILNGNKSKLPEDEIKRLQRILLTNFISMLKNDALEYVYKESTSYKGKTVDIIKVYTPSRQNLVLDLFIDSENGQILTSSKPDPETGKYSYYADELDYQHIGEGVKFPLVYQVWIGGKIVTEGRFMDVVVRK</sequence>
<evidence type="ECO:0000313" key="2">
    <source>
        <dbReference type="EMBL" id="MBC5993649.1"/>
    </source>
</evidence>
<dbReference type="EMBL" id="JACRVF010000003">
    <property type="protein sequence ID" value="MBC5993649.1"/>
    <property type="molecule type" value="Genomic_DNA"/>
</dbReference>
<dbReference type="Proteomes" id="UP000603640">
    <property type="component" value="Unassembled WGS sequence"/>
</dbReference>